<evidence type="ECO:0000313" key="2">
    <source>
        <dbReference type="Proteomes" id="UP000192247"/>
    </source>
</evidence>
<gene>
    <name evidence="1" type="ORF">BIW11_03814</name>
</gene>
<accession>A0A1V9XFM2</accession>
<proteinExistence type="predicted"/>
<protein>
    <submittedName>
        <fullName evidence="1">Uncharacterized protein</fullName>
    </submittedName>
</protein>
<keyword evidence="2" id="KW-1185">Reference proteome</keyword>
<dbReference type="InParanoid" id="A0A1V9XFM2"/>
<sequence>MPIVSDGNHFTLSDSCLYPSCTVRITRYQEKELEQAQQAEAAMASAAANQMEVEKIPRRKFKTQKCQPMECE</sequence>
<comment type="caution">
    <text evidence="1">The sequence shown here is derived from an EMBL/GenBank/DDBJ whole genome shotgun (WGS) entry which is preliminary data.</text>
</comment>
<dbReference type="EMBL" id="MNPL01012302">
    <property type="protein sequence ID" value="OQR72216.1"/>
    <property type="molecule type" value="Genomic_DNA"/>
</dbReference>
<dbReference type="Proteomes" id="UP000192247">
    <property type="component" value="Unassembled WGS sequence"/>
</dbReference>
<evidence type="ECO:0000313" key="1">
    <source>
        <dbReference type="EMBL" id="OQR72216.1"/>
    </source>
</evidence>
<name>A0A1V9XFM2_9ACAR</name>
<reference evidence="1 2" key="1">
    <citation type="journal article" date="2017" name="Gigascience">
        <title>Draft genome of the honey bee ectoparasitic mite, Tropilaelaps mercedesae, is shaped by the parasitic life history.</title>
        <authorList>
            <person name="Dong X."/>
            <person name="Armstrong S.D."/>
            <person name="Xia D."/>
            <person name="Makepeace B.L."/>
            <person name="Darby A.C."/>
            <person name="Kadowaki T."/>
        </authorList>
    </citation>
    <scope>NUCLEOTIDE SEQUENCE [LARGE SCALE GENOMIC DNA]</scope>
    <source>
        <strain evidence="1">Wuxi-XJTLU</strain>
    </source>
</reference>
<dbReference type="AlphaFoldDB" id="A0A1V9XFM2"/>
<organism evidence="1 2">
    <name type="scientific">Tropilaelaps mercedesae</name>
    <dbReference type="NCBI Taxonomy" id="418985"/>
    <lineage>
        <taxon>Eukaryota</taxon>
        <taxon>Metazoa</taxon>
        <taxon>Ecdysozoa</taxon>
        <taxon>Arthropoda</taxon>
        <taxon>Chelicerata</taxon>
        <taxon>Arachnida</taxon>
        <taxon>Acari</taxon>
        <taxon>Parasitiformes</taxon>
        <taxon>Mesostigmata</taxon>
        <taxon>Gamasina</taxon>
        <taxon>Dermanyssoidea</taxon>
        <taxon>Laelapidae</taxon>
        <taxon>Tropilaelaps</taxon>
    </lineage>
</organism>